<feature type="compositionally biased region" description="Polar residues" evidence="1">
    <location>
        <begin position="20"/>
        <end position="33"/>
    </location>
</feature>
<sequence length="174" mass="17873">MDSAKTPTASHRDAVAPFKATTQTESIPGTNKDQPGIKTDTDSTPPTVEAQATTSICASGASPSLPVPASTATPGNDIDNNAGTSKKSSTLVKDRTPDGGSQADTNHGNPNGSQSSQSECKARNGTVLARSNHGLGGSNCAECGAFAATRENDTTAYRNRAFETDLKFIGAWND</sequence>
<accession>A0A3N4I2H3</accession>
<gene>
    <name evidence="2" type="ORF">BJ508DRAFT_307494</name>
</gene>
<feature type="compositionally biased region" description="Polar residues" evidence="1">
    <location>
        <begin position="102"/>
        <end position="119"/>
    </location>
</feature>
<organism evidence="2 3">
    <name type="scientific">Ascobolus immersus RN42</name>
    <dbReference type="NCBI Taxonomy" id="1160509"/>
    <lineage>
        <taxon>Eukaryota</taxon>
        <taxon>Fungi</taxon>
        <taxon>Dikarya</taxon>
        <taxon>Ascomycota</taxon>
        <taxon>Pezizomycotina</taxon>
        <taxon>Pezizomycetes</taxon>
        <taxon>Pezizales</taxon>
        <taxon>Ascobolaceae</taxon>
        <taxon>Ascobolus</taxon>
    </lineage>
</organism>
<feature type="compositionally biased region" description="Polar residues" evidence="1">
    <location>
        <begin position="42"/>
        <end position="57"/>
    </location>
</feature>
<protein>
    <submittedName>
        <fullName evidence="2">Uncharacterized protein</fullName>
    </submittedName>
</protein>
<feature type="compositionally biased region" description="Polar residues" evidence="1">
    <location>
        <begin position="70"/>
        <end position="91"/>
    </location>
</feature>
<feature type="region of interest" description="Disordered" evidence="1">
    <location>
        <begin position="1"/>
        <end position="138"/>
    </location>
</feature>
<evidence type="ECO:0000313" key="3">
    <source>
        <dbReference type="Proteomes" id="UP000275078"/>
    </source>
</evidence>
<dbReference type="Proteomes" id="UP000275078">
    <property type="component" value="Unassembled WGS sequence"/>
</dbReference>
<evidence type="ECO:0000256" key="1">
    <source>
        <dbReference type="SAM" id="MobiDB-lite"/>
    </source>
</evidence>
<keyword evidence="3" id="KW-1185">Reference proteome</keyword>
<proteinExistence type="predicted"/>
<name>A0A3N4I2H3_ASCIM</name>
<reference evidence="2 3" key="1">
    <citation type="journal article" date="2018" name="Nat. Ecol. Evol.">
        <title>Pezizomycetes genomes reveal the molecular basis of ectomycorrhizal truffle lifestyle.</title>
        <authorList>
            <person name="Murat C."/>
            <person name="Payen T."/>
            <person name="Noel B."/>
            <person name="Kuo A."/>
            <person name="Morin E."/>
            <person name="Chen J."/>
            <person name="Kohler A."/>
            <person name="Krizsan K."/>
            <person name="Balestrini R."/>
            <person name="Da Silva C."/>
            <person name="Montanini B."/>
            <person name="Hainaut M."/>
            <person name="Levati E."/>
            <person name="Barry K.W."/>
            <person name="Belfiori B."/>
            <person name="Cichocki N."/>
            <person name="Clum A."/>
            <person name="Dockter R.B."/>
            <person name="Fauchery L."/>
            <person name="Guy J."/>
            <person name="Iotti M."/>
            <person name="Le Tacon F."/>
            <person name="Lindquist E.A."/>
            <person name="Lipzen A."/>
            <person name="Malagnac F."/>
            <person name="Mello A."/>
            <person name="Molinier V."/>
            <person name="Miyauchi S."/>
            <person name="Poulain J."/>
            <person name="Riccioni C."/>
            <person name="Rubini A."/>
            <person name="Sitrit Y."/>
            <person name="Splivallo R."/>
            <person name="Traeger S."/>
            <person name="Wang M."/>
            <person name="Zifcakova L."/>
            <person name="Wipf D."/>
            <person name="Zambonelli A."/>
            <person name="Paolocci F."/>
            <person name="Nowrousian M."/>
            <person name="Ottonello S."/>
            <person name="Baldrian P."/>
            <person name="Spatafora J.W."/>
            <person name="Henrissat B."/>
            <person name="Nagy L.G."/>
            <person name="Aury J.M."/>
            <person name="Wincker P."/>
            <person name="Grigoriev I.V."/>
            <person name="Bonfante P."/>
            <person name="Martin F.M."/>
        </authorList>
    </citation>
    <scope>NUCLEOTIDE SEQUENCE [LARGE SCALE GENOMIC DNA]</scope>
    <source>
        <strain evidence="2 3">RN42</strain>
    </source>
</reference>
<evidence type="ECO:0000313" key="2">
    <source>
        <dbReference type="EMBL" id="RPA80292.1"/>
    </source>
</evidence>
<dbReference type="AlphaFoldDB" id="A0A3N4I2H3"/>
<dbReference type="EMBL" id="ML119689">
    <property type="protein sequence ID" value="RPA80292.1"/>
    <property type="molecule type" value="Genomic_DNA"/>
</dbReference>